<evidence type="ECO:0000313" key="3">
    <source>
        <dbReference type="Proteomes" id="UP000054653"/>
    </source>
</evidence>
<feature type="region of interest" description="Disordered" evidence="1">
    <location>
        <begin position="14"/>
        <end position="62"/>
    </location>
</feature>
<sequence>MTYINVKKIKTNQGCSQSVNESTVEADVDNDAKANETKPINFEAKAKLGTKKKNQSTTDTPK</sequence>
<keyword evidence="3" id="KW-1185">Reference proteome</keyword>
<proteinExistence type="predicted"/>
<evidence type="ECO:0000256" key="1">
    <source>
        <dbReference type="SAM" id="MobiDB-lite"/>
    </source>
</evidence>
<feature type="compositionally biased region" description="Polar residues" evidence="1">
    <location>
        <begin position="14"/>
        <end position="23"/>
    </location>
</feature>
<reference evidence="2 3" key="1">
    <citation type="submission" date="2015-01" db="EMBL/GenBank/DDBJ databases">
        <title>Evolution of Trichinella species and genotypes.</title>
        <authorList>
            <person name="Korhonen P.K."/>
            <person name="Edoardo P."/>
            <person name="Giuseppe L.R."/>
            <person name="Gasser R.B."/>
        </authorList>
    </citation>
    <scope>NUCLEOTIDE SEQUENCE [LARGE SCALE GENOMIC DNA]</scope>
    <source>
        <strain evidence="2">ISS120</strain>
    </source>
</reference>
<dbReference type="AlphaFoldDB" id="A0A0V1CMC9"/>
<protein>
    <submittedName>
        <fullName evidence="2">Uncharacterized protein</fullName>
    </submittedName>
</protein>
<accession>A0A0V1CMC9</accession>
<gene>
    <name evidence="2" type="ORF">T03_5014</name>
</gene>
<organism evidence="2 3">
    <name type="scientific">Trichinella britovi</name>
    <name type="common">Parasitic roundworm</name>
    <dbReference type="NCBI Taxonomy" id="45882"/>
    <lineage>
        <taxon>Eukaryota</taxon>
        <taxon>Metazoa</taxon>
        <taxon>Ecdysozoa</taxon>
        <taxon>Nematoda</taxon>
        <taxon>Enoplea</taxon>
        <taxon>Dorylaimia</taxon>
        <taxon>Trichinellida</taxon>
        <taxon>Trichinellidae</taxon>
        <taxon>Trichinella</taxon>
    </lineage>
</organism>
<comment type="caution">
    <text evidence="2">The sequence shown here is derived from an EMBL/GenBank/DDBJ whole genome shotgun (WGS) entry which is preliminary data.</text>
</comment>
<name>A0A0V1CMC9_TRIBR</name>
<dbReference type="Proteomes" id="UP000054653">
    <property type="component" value="Unassembled WGS sequence"/>
</dbReference>
<dbReference type="EMBL" id="JYDI01000149">
    <property type="protein sequence ID" value="KRY50469.1"/>
    <property type="molecule type" value="Genomic_DNA"/>
</dbReference>
<evidence type="ECO:0000313" key="2">
    <source>
        <dbReference type="EMBL" id="KRY50469.1"/>
    </source>
</evidence>